<accession>A0A1M6XFB8</accession>
<keyword evidence="4" id="KW-1185">Reference proteome</keyword>
<name>A0A1M6XFB8_9FLAO</name>
<dbReference type="AlphaFoldDB" id="A0A1M6XFB8"/>
<dbReference type="InterPro" id="IPR058873">
    <property type="entry name" value="PDDEXK_GAPS4"/>
</dbReference>
<dbReference type="Pfam" id="PF26115">
    <property type="entry name" value="PDDEXK_GAPS4"/>
    <property type="match status" value="1"/>
</dbReference>
<protein>
    <submittedName>
        <fullName evidence="3">Uncharacterized protein</fullName>
    </submittedName>
</protein>
<proteinExistence type="predicted"/>
<dbReference type="EMBL" id="FRBT01000001">
    <property type="protein sequence ID" value="SHL04642.1"/>
    <property type="molecule type" value="Genomic_DNA"/>
</dbReference>
<evidence type="ECO:0000259" key="2">
    <source>
        <dbReference type="Pfam" id="PF26115"/>
    </source>
</evidence>
<gene>
    <name evidence="3" type="ORF">SAMN05444484_101117</name>
</gene>
<evidence type="ECO:0000259" key="1">
    <source>
        <dbReference type="Pfam" id="PF26110"/>
    </source>
</evidence>
<evidence type="ECO:0000313" key="3">
    <source>
        <dbReference type="EMBL" id="SHL04642.1"/>
    </source>
</evidence>
<reference evidence="4" key="1">
    <citation type="submission" date="2016-11" db="EMBL/GenBank/DDBJ databases">
        <authorList>
            <person name="Varghese N."/>
            <person name="Submissions S."/>
        </authorList>
    </citation>
    <scope>NUCLEOTIDE SEQUENCE [LARGE SCALE GENOMIC DNA]</scope>
    <source>
        <strain evidence="4">DSM 24724</strain>
    </source>
</reference>
<dbReference type="InterPro" id="IPR058955">
    <property type="entry name" value="GAPS4b_N"/>
</dbReference>
<dbReference type="STRING" id="946677.SAMN05444484_101117"/>
<dbReference type="OrthoDB" id="2680225at2"/>
<dbReference type="Proteomes" id="UP000184028">
    <property type="component" value="Unassembled WGS sequence"/>
</dbReference>
<feature type="domain" description="GAPS4 PD-(D/E)XK nuclease" evidence="2">
    <location>
        <begin position="205"/>
        <end position="353"/>
    </location>
</feature>
<dbReference type="RefSeq" id="WP_068843440.1">
    <property type="nucleotide sequence ID" value="NZ_FRBT01000001.1"/>
</dbReference>
<dbReference type="Pfam" id="PF26110">
    <property type="entry name" value="GAPS4b_N"/>
    <property type="match status" value="1"/>
</dbReference>
<evidence type="ECO:0000313" key="4">
    <source>
        <dbReference type="Proteomes" id="UP000184028"/>
    </source>
</evidence>
<sequence>MGGQHSLRGYLVQSLITVIDSLVDKEWSSVTLEPNKESEKVDIKWLYSNGDKKVAQVKSSINNFKYFKAQQWSTELESSTIDATHYELILVGHPDEKLSKTKIIGKVVIAPFKSLNMDSLLDEASVKIDKFYEQKGKSKIIASVRELLVKALIQEINFGAISGKEIFRNEFEDLLIDWITSIEKQIASNPWSSFAPPFLSSNIPIGNRIVENIFELVGWNNFNKNEVVQLFDDHIGEEIDYNLPYRGEIESGLIDNTDDFIMVDVEHDFSYPDDPKQIINDNIEKITLFSKNFKDQNKIPVKRNEQTKIYSVLFMLSSDNKELKEDFIYESHEYFKREKLEDYIQYLMVDNARATFLISSIVSAKNYRTEIPVKFLYPITDLNSSPGKIGKRGLQLPPQYINSSVLPIVKESHDKISILLYCADNFDPDSLKKLIWLTISLTSGYGNEYIIYFPDFDNNFDNVVKDIVRSFNDPGLTSKLKVQRFDRVESMAISDIKAHSSVLNDEAYNESVLPNKDSSKVLNKAFTEILPYGDILKPFLKTDAILSNDLKIFLSKRGLFIKSADKKKLITVISPILFSPRELDDFKSMIEIKEKSSKTSQEIFKLASTKSLEEIVKAFAPVNIEEITKNLDTKILSSPTFKKDPEKSNEYVMEIKTEKKDPTNYLAVNTTYGKITISCKIDSGNLFINSVKTTTTDDKLIASRIIKSNKASLLNKNIIENDSIQLLFSRFDNNKDRVNFLLSFSNIADSVIFSEAEIRKIKYKFDRNQEIPDSLKDRSDRDIVTYLNGKDLGGLVDISDEEFKKLLLLDEVEIFYKYNWQNIKNGGYSVKYNFSNSIYNKSGVDGNFRSEPYLFLSDTVKKLSNIDRLKKELADTIDDLKITKLKEYNIL</sequence>
<organism evidence="3 4">
    <name type="scientific">Flavobacterium chilense</name>
    <dbReference type="NCBI Taxonomy" id="946677"/>
    <lineage>
        <taxon>Bacteria</taxon>
        <taxon>Pseudomonadati</taxon>
        <taxon>Bacteroidota</taxon>
        <taxon>Flavobacteriia</taxon>
        <taxon>Flavobacteriales</taxon>
        <taxon>Flavobacteriaceae</taxon>
        <taxon>Flavobacterium</taxon>
    </lineage>
</organism>
<feature type="domain" description="GAPS4b N-terminal" evidence="1">
    <location>
        <begin position="534"/>
        <end position="595"/>
    </location>
</feature>